<dbReference type="RefSeq" id="WP_096279654.1">
    <property type="nucleotide sequence ID" value="NZ_CBCSBM010000008.1"/>
</dbReference>
<feature type="chain" id="PRO_5047524676" evidence="2">
    <location>
        <begin position="23"/>
        <end position="112"/>
    </location>
</feature>
<organism evidence="3 4">
    <name type="scientific">Halomonas casei</name>
    <dbReference type="NCBI Taxonomy" id="2742613"/>
    <lineage>
        <taxon>Bacteria</taxon>
        <taxon>Pseudomonadati</taxon>
        <taxon>Pseudomonadota</taxon>
        <taxon>Gammaproteobacteria</taxon>
        <taxon>Oceanospirillales</taxon>
        <taxon>Halomonadaceae</taxon>
        <taxon>Halomonas</taxon>
    </lineage>
</organism>
<reference evidence="3 4" key="1">
    <citation type="submission" date="2020-07" db="EMBL/GenBank/DDBJ databases">
        <title>Halophilic bacteria isolated from french cheeses.</title>
        <authorList>
            <person name="Kothe C.I."/>
            <person name="Farah-Kraiem B."/>
            <person name="Renault P."/>
            <person name="Dridi B."/>
        </authorList>
    </citation>
    <scope>NUCLEOTIDE SEQUENCE [LARGE SCALE GENOMIC DNA]</scope>
    <source>
        <strain evidence="3 4">FME1</strain>
    </source>
</reference>
<name>A0ABR9F2I1_9GAMM</name>
<keyword evidence="2" id="KW-0732">Signal</keyword>
<evidence type="ECO:0000313" key="4">
    <source>
        <dbReference type="Proteomes" id="UP001645039"/>
    </source>
</evidence>
<gene>
    <name evidence="3" type="ORF">EI168_11285</name>
</gene>
<evidence type="ECO:0000256" key="2">
    <source>
        <dbReference type="SAM" id="SignalP"/>
    </source>
</evidence>
<feature type="region of interest" description="Disordered" evidence="1">
    <location>
        <begin position="51"/>
        <end position="75"/>
    </location>
</feature>
<proteinExistence type="predicted"/>
<evidence type="ECO:0000313" key="3">
    <source>
        <dbReference type="EMBL" id="MBE0400688.1"/>
    </source>
</evidence>
<protein>
    <submittedName>
        <fullName evidence="3">Uncharacterized protein</fullName>
    </submittedName>
</protein>
<dbReference type="EMBL" id="RRZD01000009">
    <property type="protein sequence ID" value="MBE0400688.1"/>
    <property type="molecule type" value="Genomic_DNA"/>
</dbReference>
<dbReference type="Proteomes" id="UP001645039">
    <property type="component" value="Unassembled WGS sequence"/>
</dbReference>
<accession>A0ABR9F2I1</accession>
<feature type="signal peptide" evidence="2">
    <location>
        <begin position="1"/>
        <end position="22"/>
    </location>
</feature>
<evidence type="ECO:0000256" key="1">
    <source>
        <dbReference type="SAM" id="MobiDB-lite"/>
    </source>
</evidence>
<feature type="compositionally biased region" description="Polar residues" evidence="1">
    <location>
        <begin position="51"/>
        <end position="63"/>
    </location>
</feature>
<keyword evidence="4" id="KW-1185">Reference proteome</keyword>
<sequence length="112" mass="11926">MKRTLLSITTAWVLFPLGTAFAQYAPVDPMPLGQSSTSVMANKLSGDIASGTTGSNSVSSRCFANSGPGPERRAMEAEYEQRLATEGKAQADAWLDQHGREYRAGLVAEGKC</sequence>
<comment type="caution">
    <text evidence="3">The sequence shown here is derived from an EMBL/GenBank/DDBJ whole genome shotgun (WGS) entry which is preliminary data.</text>
</comment>